<evidence type="ECO:0000313" key="1">
    <source>
        <dbReference type="EMBL" id="WAJ69554.1"/>
    </source>
</evidence>
<reference evidence="1" key="1">
    <citation type="submission" date="2022-10" db="EMBL/GenBank/DDBJ databases">
        <title>Catenovulum adriacola sp. nov. isolated in the Harbour of Susak.</title>
        <authorList>
            <person name="Schoch T."/>
            <person name="Reich S.J."/>
            <person name="Stoeferle S."/>
            <person name="Flaiz M."/>
            <person name="Kazda M."/>
            <person name="Riedel C.U."/>
            <person name="Duerre P."/>
        </authorList>
    </citation>
    <scope>NUCLEOTIDE SEQUENCE</scope>
    <source>
        <strain evidence="1">TS8</strain>
    </source>
</reference>
<gene>
    <name evidence="1" type="ORF">OLW01_10275</name>
</gene>
<dbReference type="EMBL" id="CP109965">
    <property type="protein sequence ID" value="WAJ69554.1"/>
    <property type="molecule type" value="Genomic_DNA"/>
</dbReference>
<name>A0ABY7AJ66_9ALTE</name>
<organism evidence="1 2">
    <name type="scientific">Catenovulum adriaticum</name>
    <dbReference type="NCBI Taxonomy" id="2984846"/>
    <lineage>
        <taxon>Bacteria</taxon>
        <taxon>Pseudomonadati</taxon>
        <taxon>Pseudomonadota</taxon>
        <taxon>Gammaproteobacteria</taxon>
        <taxon>Alteromonadales</taxon>
        <taxon>Alteromonadaceae</taxon>
        <taxon>Catenovulum</taxon>
    </lineage>
</organism>
<sequence>MTRGNSVLFVLIFAFICYRIIQPWFSEEAKPQKKVQSRENKVNDDERFFIDRQSENMPKLYAWQRLLQLQEANSEVSYFLYLDEWLANNPEQLFNKAFRRNQGNLLSPVQQDIIKRFTYHYKSQAQANLDSWFNSDTSEQMDKIVCQSLAEYSPEHLEAWFVGKLSTAQNNAVAKACFTSLLSQNKLKTESWFNSTEQLQHLPNISKSYHALIQTQKP</sequence>
<evidence type="ECO:0000313" key="2">
    <source>
        <dbReference type="Proteomes" id="UP001163726"/>
    </source>
</evidence>
<keyword evidence="2" id="KW-1185">Reference proteome</keyword>
<accession>A0ABY7AJ66</accession>
<dbReference type="Proteomes" id="UP001163726">
    <property type="component" value="Chromosome"/>
</dbReference>
<protein>
    <submittedName>
        <fullName evidence="1">Uncharacterized protein</fullName>
    </submittedName>
</protein>
<proteinExistence type="predicted"/>
<dbReference type="RefSeq" id="WP_268073827.1">
    <property type="nucleotide sequence ID" value="NZ_CP109965.1"/>
</dbReference>